<dbReference type="InterPro" id="IPR027417">
    <property type="entry name" value="P-loop_NTPase"/>
</dbReference>
<dbReference type="GO" id="GO:0008146">
    <property type="term" value="F:sulfotransferase activity"/>
    <property type="evidence" value="ECO:0007669"/>
    <property type="project" value="InterPro"/>
</dbReference>
<evidence type="ECO:0000313" key="5">
    <source>
        <dbReference type="EMBL" id="KAJ0211299.1"/>
    </source>
</evidence>
<name>A0A9R1XG37_LACSA</name>
<sequence>MIHEYFHPKPTDIFLAAFMKCGTTRLRALMFATTNRHRYKISDYLLHHTGPHGRRNSHPFRLMKLTSFSTTGSPNTVHFGTMYWGTGKQARKKLAEFMGMPFTMEEEEGGVVEEIVKLCSFENLSNFKVNKDGVQMFRA</sequence>
<evidence type="ECO:0000313" key="6">
    <source>
        <dbReference type="Proteomes" id="UP000235145"/>
    </source>
</evidence>
<dbReference type="PANTHER" id="PTHR11783">
    <property type="entry name" value="SULFOTRANSFERASE SULT"/>
    <property type="match status" value="1"/>
</dbReference>
<dbReference type="SUPFAM" id="SSF52540">
    <property type="entry name" value="P-loop containing nucleoside triphosphate hydrolases"/>
    <property type="match status" value="1"/>
</dbReference>
<protein>
    <recommendedName>
        <fullName evidence="3">Sulfotransferase</fullName>
        <ecNumber evidence="3">2.8.2.-</ecNumber>
    </recommendedName>
</protein>
<accession>A0A9R1XG37</accession>
<reference evidence="5 6" key="1">
    <citation type="journal article" date="2017" name="Nat. Commun.">
        <title>Genome assembly with in vitro proximity ligation data and whole-genome triplication in lettuce.</title>
        <authorList>
            <person name="Reyes-Chin-Wo S."/>
            <person name="Wang Z."/>
            <person name="Yang X."/>
            <person name="Kozik A."/>
            <person name="Arikit S."/>
            <person name="Song C."/>
            <person name="Xia L."/>
            <person name="Froenicke L."/>
            <person name="Lavelle D.O."/>
            <person name="Truco M.J."/>
            <person name="Xia R."/>
            <person name="Zhu S."/>
            <person name="Xu C."/>
            <person name="Xu H."/>
            <person name="Xu X."/>
            <person name="Cox K."/>
            <person name="Korf I."/>
            <person name="Meyers B.C."/>
            <person name="Michelmore R.W."/>
        </authorList>
    </citation>
    <scope>NUCLEOTIDE SEQUENCE [LARGE SCALE GENOMIC DNA]</scope>
    <source>
        <strain evidence="6">cv. Salinas</strain>
        <tissue evidence="5">Seedlings</tissue>
    </source>
</reference>
<organism evidence="5 6">
    <name type="scientific">Lactuca sativa</name>
    <name type="common">Garden lettuce</name>
    <dbReference type="NCBI Taxonomy" id="4236"/>
    <lineage>
        <taxon>Eukaryota</taxon>
        <taxon>Viridiplantae</taxon>
        <taxon>Streptophyta</taxon>
        <taxon>Embryophyta</taxon>
        <taxon>Tracheophyta</taxon>
        <taxon>Spermatophyta</taxon>
        <taxon>Magnoliopsida</taxon>
        <taxon>eudicotyledons</taxon>
        <taxon>Gunneridae</taxon>
        <taxon>Pentapetalae</taxon>
        <taxon>asterids</taxon>
        <taxon>campanulids</taxon>
        <taxon>Asterales</taxon>
        <taxon>Asteraceae</taxon>
        <taxon>Cichorioideae</taxon>
        <taxon>Cichorieae</taxon>
        <taxon>Lactucinae</taxon>
        <taxon>Lactuca</taxon>
    </lineage>
</organism>
<dbReference type="Gene3D" id="3.40.50.300">
    <property type="entry name" value="P-loop containing nucleotide triphosphate hydrolases"/>
    <property type="match status" value="2"/>
</dbReference>
<dbReference type="Pfam" id="PF00685">
    <property type="entry name" value="Sulfotransfer_1"/>
    <property type="match status" value="1"/>
</dbReference>
<dbReference type="EMBL" id="NBSK02000004">
    <property type="protein sequence ID" value="KAJ0211299.1"/>
    <property type="molecule type" value="Genomic_DNA"/>
</dbReference>
<dbReference type="AlphaFoldDB" id="A0A9R1XG37"/>
<evidence type="ECO:0000256" key="2">
    <source>
        <dbReference type="ARBA" id="ARBA00022679"/>
    </source>
</evidence>
<proteinExistence type="inferred from homology"/>
<evidence type="ECO:0000259" key="4">
    <source>
        <dbReference type="Pfam" id="PF00685"/>
    </source>
</evidence>
<keyword evidence="2 3" id="KW-0808">Transferase</keyword>
<comment type="caution">
    <text evidence="5">The sequence shown here is derived from an EMBL/GenBank/DDBJ whole genome shotgun (WGS) entry which is preliminary data.</text>
</comment>
<dbReference type="Proteomes" id="UP000235145">
    <property type="component" value="Unassembled WGS sequence"/>
</dbReference>
<dbReference type="InterPro" id="IPR000863">
    <property type="entry name" value="Sulfotransferase_dom"/>
</dbReference>
<evidence type="ECO:0000256" key="3">
    <source>
        <dbReference type="RuleBase" id="RU361155"/>
    </source>
</evidence>
<gene>
    <name evidence="5" type="ORF">LSAT_V11C400201350</name>
</gene>
<keyword evidence="6" id="KW-1185">Reference proteome</keyword>
<dbReference type="EC" id="2.8.2.-" evidence="3"/>
<evidence type="ECO:0000256" key="1">
    <source>
        <dbReference type="ARBA" id="ARBA00005771"/>
    </source>
</evidence>
<comment type="similarity">
    <text evidence="1 3">Belongs to the sulfotransferase 1 family.</text>
</comment>
<feature type="domain" description="Sulfotransferase" evidence="4">
    <location>
        <begin position="92"/>
        <end position="132"/>
    </location>
</feature>